<name>A0A1K1NU06_9FLAO</name>
<evidence type="ECO:0000313" key="3">
    <source>
        <dbReference type="Proteomes" id="UP000182248"/>
    </source>
</evidence>
<dbReference type="RefSeq" id="WP_072316689.1">
    <property type="nucleotide sequence ID" value="NZ_FPJE01000006.1"/>
</dbReference>
<keyword evidence="3" id="KW-1185">Reference proteome</keyword>
<reference evidence="2 3" key="1">
    <citation type="submission" date="2016-11" db="EMBL/GenBank/DDBJ databases">
        <authorList>
            <person name="Jaros S."/>
            <person name="Januszkiewicz K."/>
            <person name="Wedrychowicz H."/>
        </authorList>
    </citation>
    <scope>NUCLEOTIDE SEQUENCE [LARGE SCALE GENOMIC DNA]</scope>
    <source>
        <strain evidence="2 3">CGMCC 1.12145</strain>
    </source>
</reference>
<feature type="coiled-coil region" evidence="1">
    <location>
        <begin position="171"/>
        <end position="198"/>
    </location>
</feature>
<protein>
    <submittedName>
        <fullName evidence="2">Uncharacterized protein</fullName>
    </submittedName>
</protein>
<accession>A0A1K1NU06</accession>
<evidence type="ECO:0000313" key="2">
    <source>
        <dbReference type="EMBL" id="SFW38968.1"/>
    </source>
</evidence>
<evidence type="ECO:0000256" key="1">
    <source>
        <dbReference type="SAM" id="Coils"/>
    </source>
</evidence>
<dbReference type="AlphaFoldDB" id="A0A1K1NU06"/>
<organism evidence="2 3">
    <name type="scientific">Sinomicrobium oceani</name>
    <dbReference type="NCBI Taxonomy" id="1150368"/>
    <lineage>
        <taxon>Bacteria</taxon>
        <taxon>Pseudomonadati</taxon>
        <taxon>Bacteroidota</taxon>
        <taxon>Flavobacteriia</taxon>
        <taxon>Flavobacteriales</taxon>
        <taxon>Flavobacteriaceae</taxon>
        <taxon>Sinomicrobium</taxon>
    </lineage>
</organism>
<keyword evidence="1" id="KW-0175">Coiled coil</keyword>
<sequence length="245" mass="27773">MKSTYETGHAKNVANLSKLITQIELYDKYDPPVEALTVENLTTLRDEARQRIEEVEARRAENKNAIHRRQDLYRELNPLCTRVVNHLDILGLSSGAQDRARALNKRIQGSATAKKVVMEDGEDGMEETTVGISTSRQSFTQRAEHFSQLLTLIRTVDNYEPNEDDLKMENLDNLLAEMNNATAAVDQTEAALNKALRLRNEVLYARNTGVYDRAMHVKKYVRSVYGSTSDQHSRVSGILFTMISK</sequence>
<dbReference type="Proteomes" id="UP000182248">
    <property type="component" value="Unassembled WGS sequence"/>
</dbReference>
<dbReference type="STRING" id="1150368.SAMN02927921_01461"/>
<dbReference type="OrthoDB" id="749061at2"/>
<proteinExistence type="predicted"/>
<gene>
    <name evidence="2" type="ORF">SAMN02927921_01461</name>
</gene>
<dbReference type="EMBL" id="FPJE01000006">
    <property type="protein sequence ID" value="SFW38968.1"/>
    <property type="molecule type" value="Genomic_DNA"/>
</dbReference>
<feature type="coiled-coil region" evidence="1">
    <location>
        <begin position="38"/>
        <end position="65"/>
    </location>
</feature>